<gene>
    <name evidence="2" type="ORF">R3P38DRAFT_3221896</name>
</gene>
<reference evidence="2 3" key="1">
    <citation type="journal article" date="2024" name="J Genomics">
        <title>Draft genome sequencing and assembly of Favolaschia claudopus CIRM-BRFM 2984 isolated from oak limbs.</title>
        <authorList>
            <person name="Navarro D."/>
            <person name="Drula E."/>
            <person name="Chaduli D."/>
            <person name="Cazenave R."/>
            <person name="Ahrendt S."/>
            <person name="Wang J."/>
            <person name="Lipzen A."/>
            <person name="Daum C."/>
            <person name="Barry K."/>
            <person name="Grigoriev I.V."/>
            <person name="Favel A."/>
            <person name="Rosso M.N."/>
            <person name="Martin F."/>
        </authorList>
    </citation>
    <scope>NUCLEOTIDE SEQUENCE [LARGE SCALE GENOMIC DNA]</scope>
    <source>
        <strain evidence="2 3">CIRM-BRFM 2984</strain>
    </source>
</reference>
<dbReference type="EMBL" id="JAWWNJ010000096">
    <property type="protein sequence ID" value="KAK6996766.1"/>
    <property type="molecule type" value="Genomic_DNA"/>
</dbReference>
<feature type="compositionally biased region" description="Basic and acidic residues" evidence="1">
    <location>
        <begin position="434"/>
        <end position="447"/>
    </location>
</feature>
<evidence type="ECO:0000313" key="2">
    <source>
        <dbReference type="EMBL" id="KAK6996766.1"/>
    </source>
</evidence>
<keyword evidence="3" id="KW-1185">Reference proteome</keyword>
<comment type="caution">
    <text evidence="2">The sequence shown here is derived from an EMBL/GenBank/DDBJ whole genome shotgun (WGS) entry which is preliminary data.</text>
</comment>
<feature type="compositionally biased region" description="Basic and acidic residues" evidence="1">
    <location>
        <begin position="381"/>
        <end position="392"/>
    </location>
</feature>
<evidence type="ECO:0000313" key="3">
    <source>
        <dbReference type="Proteomes" id="UP001362999"/>
    </source>
</evidence>
<name>A0AAW0A0B0_9AGAR</name>
<feature type="compositionally biased region" description="Acidic residues" evidence="1">
    <location>
        <begin position="208"/>
        <end position="220"/>
    </location>
</feature>
<protein>
    <submittedName>
        <fullName evidence="2">Uncharacterized protein</fullName>
    </submittedName>
</protein>
<feature type="compositionally biased region" description="Low complexity" evidence="1">
    <location>
        <begin position="325"/>
        <end position="338"/>
    </location>
</feature>
<feature type="compositionally biased region" description="Basic and acidic residues" evidence="1">
    <location>
        <begin position="194"/>
        <end position="207"/>
    </location>
</feature>
<evidence type="ECO:0000256" key="1">
    <source>
        <dbReference type="SAM" id="MobiDB-lite"/>
    </source>
</evidence>
<feature type="compositionally biased region" description="Basic residues" evidence="1">
    <location>
        <begin position="415"/>
        <end position="426"/>
    </location>
</feature>
<feature type="compositionally biased region" description="Polar residues" evidence="1">
    <location>
        <begin position="285"/>
        <end position="302"/>
    </location>
</feature>
<dbReference type="Proteomes" id="UP001362999">
    <property type="component" value="Unassembled WGS sequence"/>
</dbReference>
<sequence length="700" mass="79716">MALLAGARRAMLEFLGFFNWRMAACYYWDRELKSGTVNLLNGYKLDSYAKRGLLTHLARDWKEINIPFLLGNDVPVLYPWTAKEEVDLRFACLAPSIFRGGPLPDHLVRDTDFNTIFQYSYYLEELNESYHPAGTPPVIPKDMPAFLKDFRTWTIRSIPTKKEKASCRKLYHYGISGGKVIFWRYRPLASSLEDRMRERSRGGRSEDDFLSDDDEEEAEMETLSQVREQYKGVCAPRPGEKFDTEDGRQSPSSQVWRTAREAVERVARLLRENVSDSMDVDGPEASTSLVIPSAPTSVEGSNSSFPSSFTPPPSTKYGSESSRFTLSSGSSQLTTTASKAAGYAPAPSLLDRIALPGNYPRVSVTHKKGKLVDRLDKLVAPESEPAHSHDAPKPTLEQRLGMDREPSRSSSQQRPRGRSSSPRRARSGATLAEDDSRRGETRLDTRIRSPVRRPRAYTPVSTEEGNRIDKWTDEASHLLTTFHFVQMQEEHRWNPEFLDHAVLIMEDRIARVRLRLLACYTGTKTAAELLDLALMRCLPFRLAIPIAAVPRFRERKLAPTERALAESYYPRRKWNGEGFAEHYGARFLDMLRRPHVRRVASMGSSLAWLAWKNGGTVIQDFMNGPSIQVTQYGRGWSDGREENPLFITSDELSANDLDVLLGHVWEGQTERWVWPPEHILWEYCDFYSGEMTLDLDRCLL</sequence>
<feature type="region of interest" description="Disordered" evidence="1">
    <location>
        <begin position="381"/>
        <end position="450"/>
    </location>
</feature>
<feature type="region of interest" description="Disordered" evidence="1">
    <location>
        <begin position="194"/>
        <end position="258"/>
    </location>
</feature>
<dbReference type="AlphaFoldDB" id="A0AAW0A0B0"/>
<feature type="region of interest" description="Disordered" evidence="1">
    <location>
        <begin position="277"/>
        <end position="346"/>
    </location>
</feature>
<organism evidence="2 3">
    <name type="scientific">Favolaschia claudopus</name>
    <dbReference type="NCBI Taxonomy" id="2862362"/>
    <lineage>
        <taxon>Eukaryota</taxon>
        <taxon>Fungi</taxon>
        <taxon>Dikarya</taxon>
        <taxon>Basidiomycota</taxon>
        <taxon>Agaricomycotina</taxon>
        <taxon>Agaricomycetes</taxon>
        <taxon>Agaricomycetidae</taxon>
        <taxon>Agaricales</taxon>
        <taxon>Marasmiineae</taxon>
        <taxon>Mycenaceae</taxon>
        <taxon>Favolaschia</taxon>
    </lineage>
</organism>
<accession>A0AAW0A0B0</accession>
<feature type="compositionally biased region" description="Basic and acidic residues" evidence="1">
    <location>
        <begin position="238"/>
        <end position="248"/>
    </location>
</feature>
<proteinExistence type="predicted"/>